<gene>
    <name evidence="1" type="ORF">P154DRAFT_533944</name>
</gene>
<dbReference type="AlphaFoldDB" id="A0A6A5WKG9"/>
<reference evidence="1" key="1">
    <citation type="journal article" date="2020" name="Stud. Mycol.">
        <title>101 Dothideomycetes genomes: a test case for predicting lifestyles and emergence of pathogens.</title>
        <authorList>
            <person name="Haridas S."/>
            <person name="Albert R."/>
            <person name="Binder M."/>
            <person name="Bloem J."/>
            <person name="Labutti K."/>
            <person name="Salamov A."/>
            <person name="Andreopoulos B."/>
            <person name="Baker S."/>
            <person name="Barry K."/>
            <person name="Bills G."/>
            <person name="Bluhm B."/>
            <person name="Cannon C."/>
            <person name="Castanera R."/>
            <person name="Culley D."/>
            <person name="Daum C."/>
            <person name="Ezra D."/>
            <person name="Gonzalez J."/>
            <person name="Henrissat B."/>
            <person name="Kuo A."/>
            <person name="Liang C."/>
            <person name="Lipzen A."/>
            <person name="Lutzoni F."/>
            <person name="Magnuson J."/>
            <person name="Mondo S."/>
            <person name="Nolan M."/>
            <person name="Ohm R."/>
            <person name="Pangilinan J."/>
            <person name="Park H.-J."/>
            <person name="Ramirez L."/>
            <person name="Alfaro M."/>
            <person name="Sun H."/>
            <person name="Tritt A."/>
            <person name="Yoshinaga Y."/>
            <person name="Zwiers L.-H."/>
            <person name="Turgeon B."/>
            <person name="Goodwin S."/>
            <person name="Spatafora J."/>
            <person name="Crous P."/>
            <person name="Grigoriev I."/>
        </authorList>
    </citation>
    <scope>NUCLEOTIDE SEQUENCE</scope>
    <source>
        <strain evidence="1">CBS 123094</strain>
    </source>
</reference>
<dbReference type="Proteomes" id="UP000799779">
    <property type="component" value="Unassembled WGS sequence"/>
</dbReference>
<evidence type="ECO:0000313" key="1">
    <source>
        <dbReference type="EMBL" id="KAF2001414.1"/>
    </source>
</evidence>
<proteinExistence type="predicted"/>
<sequence length="117" mass="13597">MPSMLFIKRKSSQEVNWEPYASVDWDIVVRFGTRICERARLEMDRVKQGPNGAQYPDFPETHCPICTGDSSNEEVKQYLGYCGKLAPTAQELQTDDDRIAFKTIDSEVKKYREREEK</sequence>
<accession>A0A6A5WKG9</accession>
<keyword evidence="2" id="KW-1185">Reference proteome</keyword>
<evidence type="ECO:0000313" key="2">
    <source>
        <dbReference type="Proteomes" id="UP000799779"/>
    </source>
</evidence>
<protein>
    <submittedName>
        <fullName evidence="1">Uncharacterized protein</fullName>
    </submittedName>
</protein>
<name>A0A6A5WKG9_9PLEO</name>
<dbReference type="EMBL" id="ML977583">
    <property type="protein sequence ID" value="KAF2001414.1"/>
    <property type="molecule type" value="Genomic_DNA"/>
</dbReference>
<organism evidence="1 2">
    <name type="scientific">Amniculicola lignicola CBS 123094</name>
    <dbReference type="NCBI Taxonomy" id="1392246"/>
    <lineage>
        <taxon>Eukaryota</taxon>
        <taxon>Fungi</taxon>
        <taxon>Dikarya</taxon>
        <taxon>Ascomycota</taxon>
        <taxon>Pezizomycotina</taxon>
        <taxon>Dothideomycetes</taxon>
        <taxon>Pleosporomycetidae</taxon>
        <taxon>Pleosporales</taxon>
        <taxon>Amniculicolaceae</taxon>
        <taxon>Amniculicola</taxon>
    </lineage>
</organism>